<dbReference type="Pfam" id="PF04055">
    <property type="entry name" value="Radical_SAM"/>
    <property type="match status" value="1"/>
</dbReference>
<dbReference type="PANTHER" id="PTHR11228">
    <property type="entry name" value="RADICAL SAM DOMAIN PROTEIN"/>
    <property type="match status" value="1"/>
</dbReference>
<feature type="domain" description="Radical SAM core" evidence="5">
    <location>
        <begin position="128"/>
        <end position="265"/>
    </location>
</feature>
<evidence type="ECO:0000313" key="6">
    <source>
        <dbReference type="EMBL" id="PIW19069.1"/>
    </source>
</evidence>
<dbReference type="SUPFAM" id="SSF102114">
    <property type="entry name" value="Radical SAM enzymes"/>
    <property type="match status" value="1"/>
</dbReference>
<dbReference type="AlphaFoldDB" id="A0A2M7GAA1"/>
<dbReference type="GO" id="GO:0003824">
    <property type="term" value="F:catalytic activity"/>
    <property type="evidence" value="ECO:0007669"/>
    <property type="project" value="InterPro"/>
</dbReference>
<dbReference type="Gene3D" id="3.20.20.70">
    <property type="entry name" value="Aldolase class I"/>
    <property type="match status" value="1"/>
</dbReference>
<dbReference type="GO" id="GO:0051536">
    <property type="term" value="F:iron-sulfur cluster binding"/>
    <property type="evidence" value="ECO:0007669"/>
    <property type="project" value="UniProtKB-KW"/>
</dbReference>
<protein>
    <recommendedName>
        <fullName evidence="5">Radical SAM core domain-containing protein</fullName>
    </recommendedName>
</protein>
<proteinExistence type="predicted"/>
<evidence type="ECO:0000256" key="2">
    <source>
        <dbReference type="ARBA" id="ARBA00022723"/>
    </source>
</evidence>
<dbReference type="InterPro" id="IPR013785">
    <property type="entry name" value="Aldolase_TIM"/>
</dbReference>
<accession>A0A2M7GAA1</accession>
<reference evidence="6 7" key="1">
    <citation type="submission" date="2017-09" db="EMBL/GenBank/DDBJ databases">
        <title>Depth-based differentiation of microbial function through sediment-hosted aquifers and enrichment of novel symbionts in the deep terrestrial subsurface.</title>
        <authorList>
            <person name="Probst A.J."/>
            <person name="Ladd B."/>
            <person name="Jarett J.K."/>
            <person name="Geller-Mcgrath D.E."/>
            <person name="Sieber C.M."/>
            <person name="Emerson J.B."/>
            <person name="Anantharaman K."/>
            <person name="Thomas B.C."/>
            <person name="Malmstrom R."/>
            <person name="Stieglmeier M."/>
            <person name="Klingl A."/>
            <person name="Woyke T."/>
            <person name="Ryan C.M."/>
            <person name="Banfield J.F."/>
        </authorList>
    </citation>
    <scope>NUCLEOTIDE SEQUENCE [LARGE SCALE GENOMIC DNA]</scope>
    <source>
        <strain evidence="6">CG17_big_fil_post_rev_8_21_14_2_50_48_46</strain>
    </source>
</reference>
<evidence type="ECO:0000313" key="7">
    <source>
        <dbReference type="Proteomes" id="UP000231019"/>
    </source>
</evidence>
<keyword evidence="3" id="KW-0408">Iron</keyword>
<keyword evidence="4" id="KW-0411">Iron-sulfur</keyword>
<dbReference type="InterPro" id="IPR050377">
    <property type="entry name" value="Radical_SAM_PqqE_MftC-like"/>
</dbReference>
<dbReference type="GO" id="GO:0046872">
    <property type="term" value="F:metal ion binding"/>
    <property type="evidence" value="ECO:0007669"/>
    <property type="project" value="UniProtKB-KW"/>
</dbReference>
<evidence type="ECO:0000256" key="4">
    <source>
        <dbReference type="ARBA" id="ARBA00023014"/>
    </source>
</evidence>
<dbReference type="CDD" id="cd01335">
    <property type="entry name" value="Radical_SAM"/>
    <property type="match status" value="1"/>
</dbReference>
<evidence type="ECO:0000259" key="5">
    <source>
        <dbReference type="Pfam" id="PF04055"/>
    </source>
</evidence>
<evidence type="ECO:0000256" key="3">
    <source>
        <dbReference type="ARBA" id="ARBA00023004"/>
    </source>
</evidence>
<dbReference type="InterPro" id="IPR058240">
    <property type="entry name" value="rSAM_sf"/>
</dbReference>
<gene>
    <name evidence="6" type="ORF">COW36_02865</name>
</gene>
<keyword evidence="1" id="KW-0949">S-adenosyl-L-methionine</keyword>
<sequence length="433" mass="49756">MNNTVLNTPPVSKWLKPQNLIDLIAGRKVYIWGARHDGYAVRLALSRYGINATSFIDSSLALKGTSAFGLVIESPDQFFGTESAEDAFVIIASGFFADEISQICESKGFRKEQDYVIYRELRRFNYQVEVTGYCNLTCISCPRGNWPRHRPTGLMNTETYSKLLDKIIEDDPWTGIITLYNWGEPLLNPDLPEIIRTTREKGLLSAVSSNLAMKKDFENVIQADPTWFRISNSGWGENYEKTHTGGKWDVFLANCYKLAEYRKKHNSQMLVELFFHIYSHNREDFPKMQALCDELGFTLRYRHAALAPLDNIALVIEGSETSKAAQKTRDIQFLHVEEVMGMARAERDRPCYYMDHLWIDWNLSVAHCMEWYDPSLVLFDNFMDISLDQITPARVNSQHCQSCMEKGIHRAYTVYADEKLITAKSSIPVQKED</sequence>
<name>A0A2M7GAA1_9BACT</name>
<dbReference type="InterPro" id="IPR007197">
    <property type="entry name" value="rSAM"/>
</dbReference>
<dbReference type="PANTHER" id="PTHR11228:SF7">
    <property type="entry name" value="PQQA PEPTIDE CYCLASE"/>
    <property type="match status" value="1"/>
</dbReference>
<organism evidence="6 7">
    <name type="scientific">bacterium (Candidatus Blackallbacteria) CG17_big_fil_post_rev_8_21_14_2_50_48_46</name>
    <dbReference type="NCBI Taxonomy" id="2014261"/>
    <lineage>
        <taxon>Bacteria</taxon>
        <taxon>Candidatus Blackallbacteria</taxon>
    </lineage>
</organism>
<dbReference type="Proteomes" id="UP000231019">
    <property type="component" value="Unassembled WGS sequence"/>
</dbReference>
<dbReference type="SFLD" id="SFLDS00029">
    <property type="entry name" value="Radical_SAM"/>
    <property type="match status" value="1"/>
</dbReference>
<evidence type="ECO:0000256" key="1">
    <source>
        <dbReference type="ARBA" id="ARBA00022691"/>
    </source>
</evidence>
<comment type="caution">
    <text evidence="6">The sequence shown here is derived from an EMBL/GenBank/DDBJ whole genome shotgun (WGS) entry which is preliminary data.</text>
</comment>
<dbReference type="EMBL" id="PFFQ01000006">
    <property type="protein sequence ID" value="PIW19069.1"/>
    <property type="molecule type" value="Genomic_DNA"/>
</dbReference>
<keyword evidence="2" id="KW-0479">Metal-binding</keyword>